<evidence type="ECO:0000259" key="2">
    <source>
        <dbReference type="Pfam" id="PF02893"/>
    </source>
</evidence>
<dbReference type="CDD" id="cd13214">
    <property type="entry name" value="PH-GRAM_WBP2"/>
    <property type="match status" value="1"/>
</dbReference>
<feature type="region of interest" description="Disordered" evidence="1">
    <location>
        <begin position="230"/>
        <end position="266"/>
    </location>
</feature>
<evidence type="ECO:0000313" key="4">
    <source>
        <dbReference type="Proteomes" id="UP000759131"/>
    </source>
</evidence>
<protein>
    <recommendedName>
        <fullName evidence="2">GRAM domain-containing protein</fullName>
    </recommendedName>
</protein>
<proteinExistence type="predicted"/>
<dbReference type="SUPFAM" id="SSF50729">
    <property type="entry name" value="PH domain-like"/>
    <property type="match status" value="1"/>
</dbReference>
<evidence type="ECO:0000313" key="3">
    <source>
        <dbReference type="EMBL" id="CAD7624832.1"/>
    </source>
</evidence>
<dbReference type="InterPro" id="IPR004182">
    <property type="entry name" value="GRAM"/>
</dbReference>
<dbReference type="PANTHER" id="PTHR31606:SF1">
    <property type="entry name" value="WW DOMAIN BINDING PROTEIN 2, ISOFORM E"/>
    <property type="match status" value="1"/>
</dbReference>
<dbReference type="Pfam" id="PF02893">
    <property type="entry name" value="GRAM"/>
    <property type="match status" value="1"/>
</dbReference>
<dbReference type="InterPro" id="IPR011993">
    <property type="entry name" value="PH-like_dom_sf"/>
</dbReference>
<organism evidence="3">
    <name type="scientific">Medioppia subpectinata</name>
    <dbReference type="NCBI Taxonomy" id="1979941"/>
    <lineage>
        <taxon>Eukaryota</taxon>
        <taxon>Metazoa</taxon>
        <taxon>Ecdysozoa</taxon>
        <taxon>Arthropoda</taxon>
        <taxon>Chelicerata</taxon>
        <taxon>Arachnida</taxon>
        <taxon>Acari</taxon>
        <taxon>Acariformes</taxon>
        <taxon>Sarcoptiformes</taxon>
        <taxon>Oribatida</taxon>
        <taxon>Brachypylina</taxon>
        <taxon>Oppioidea</taxon>
        <taxon>Oppiidae</taxon>
        <taxon>Medioppia</taxon>
    </lineage>
</organism>
<evidence type="ECO:0000256" key="1">
    <source>
        <dbReference type="SAM" id="MobiDB-lite"/>
    </source>
</evidence>
<dbReference type="PANTHER" id="PTHR31606">
    <property type="entry name" value="WW DOMAIN BINDING PROTEIN 2, ISOFORM E"/>
    <property type="match status" value="1"/>
</dbReference>
<accession>A0A7R9KK96</accession>
<gene>
    <name evidence="3" type="ORF">OSB1V03_LOCUS5271</name>
</gene>
<name>A0A7R9KK96_9ACAR</name>
<reference evidence="3" key="1">
    <citation type="submission" date="2020-11" db="EMBL/GenBank/DDBJ databases">
        <authorList>
            <person name="Tran Van P."/>
        </authorList>
    </citation>
    <scope>NUCLEOTIDE SEQUENCE</scope>
</reference>
<dbReference type="Proteomes" id="UP000759131">
    <property type="component" value="Unassembled WGS sequence"/>
</dbReference>
<feature type="domain" description="GRAM" evidence="2">
    <location>
        <begin position="38"/>
        <end position="127"/>
    </location>
</feature>
<dbReference type="Gene3D" id="2.30.29.30">
    <property type="entry name" value="Pleckstrin-homology domain (PH domain)/Phosphotyrosine-binding domain (PTB)"/>
    <property type="match status" value="1"/>
</dbReference>
<dbReference type="AlphaFoldDB" id="A0A7R9KK96"/>
<sequence length="266" mass="28830">MATLNASHHESGGVVLFSGELILLYSDNVNITLETKSQNSNGRLYLTTHRIVFTSQPIHKNPSLKSFSAPFYAMSDLSLEQPVFGANFIAGKVRPDSQPDAPNGWVFKLRFSHGGAIEFGQALDNAAKSATRNAHNMHFQPPPPYTAAAGQYYQAPPNIYQPAYNCGFALPTQVFSTPPPAGFIYTMEAPPPYPGLNTTAQQYGAPQYQQMAYMAYGQQPFVANGNANYGPYENGGGATAPPPPPPVGFSFNEKPPTYDEATKKTQ</sequence>
<dbReference type="OrthoDB" id="1259151at2759"/>
<dbReference type="EMBL" id="OC857179">
    <property type="protein sequence ID" value="CAD7624832.1"/>
    <property type="molecule type" value="Genomic_DNA"/>
</dbReference>
<dbReference type="GO" id="GO:0003713">
    <property type="term" value="F:transcription coactivator activity"/>
    <property type="evidence" value="ECO:0007669"/>
    <property type="project" value="InterPro"/>
</dbReference>
<keyword evidence="4" id="KW-1185">Reference proteome</keyword>
<dbReference type="EMBL" id="CAJPIZ010002604">
    <property type="protein sequence ID" value="CAG2105262.1"/>
    <property type="molecule type" value="Genomic_DNA"/>
</dbReference>
<dbReference type="InterPro" id="IPR044852">
    <property type="entry name" value="WBP2-like"/>
</dbReference>
<dbReference type="GO" id="GO:0005634">
    <property type="term" value="C:nucleus"/>
    <property type="evidence" value="ECO:0007669"/>
    <property type="project" value="TreeGrafter"/>
</dbReference>
<feature type="compositionally biased region" description="Basic and acidic residues" evidence="1">
    <location>
        <begin position="256"/>
        <end position="266"/>
    </location>
</feature>
<dbReference type="GO" id="GO:0031490">
    <property type="term" value="F:chromatin DNA binding"/>
    <property type="evidence" value="ECO:0007669"/>
    <property type="project" value="TreeGrafter"/>
</dbReference>